<evidence type="ECO:0000256" key="3">
    <source>
        <dbReference type="ARBA" id="ARBA00023027"/>
    </source>
</evidence>
<dbReference type="GO" id="GO:0016491">
    <property type="term" value="F:oxidoreductase activity"/>
    <property type="evidence" value="ECO:0007669"/>
    <property type="project" value="UniProtKB-KW"/>
</dbReference>
<dbReference type="PANTHER" id="PTHR43060">
    <property type="entry name" value="3-HYDROXYISOBUTYRATE DEHYDROGENASE-LIKE 1, MITOCHONDRIAL-RELATED"/>
    <property type="match status" value="1"/>
</dbReference>
<evidence type="ECO:0000256" key="1">
    <source>
        <dbReference type="ARBA" id="ARBA00009080"/>
    </source>
</evidence>
<dbReference type="GO" id="GO:0016054">
    <property type="term" value="P:organic acid catabolic process"/>
    <property type="evidence" value="ECO:0007669"/>
    <property type="project" value="UniProtKB-ARBA"/>
</dbReference>
<name>A0A0G0K1D6_9BACT</name>
<dbReference type="InterPro" id="IPR013328">
    <property type="entry name" value="6PGD_dom2"/>
</dbReference>
<dbReference type="InterPro" id="IPR015815">
    <property type="entry name" value="HIBADH-related"/>
</dbReference>
<evidence type="ECO:0000259" key="6">
    <source>
        <dbReference type="Pfam" id="PF14833"/>
    </source>
</evidence>
<evidence type="ECO:0000313" key="8">
    <source>
        <dbReference type="Proteomes" id="UP000034852"/>
    </source>
</evidence>
<dbReference type="Pfam" id="PF14833">
    <property type="entry name" value="NAD_binding_11"/>
    <property type="match status" value="1"/>
</dbReference>
<dbReference type="PIRSF" id="PIRSF000103">
    <property type="entry name" value="HIBADH"/>
    <property type="match status" value="1"/>
</dbReference>
<dbReference type="SUPFAM" id="SSF51735">
    <property type="entry name" value="NAD(P)-binding Rossmann-fold domains"/>
    <property type="match status" value="1"/>
</dbReference>
<dbReference type="GO" id="GO:0050661">
    <property type="term" value="F:NADP binding"/>
    <property type="evidence" value="ECO:0007669"/>
    <property type="project" value="InterPro"/>
</dbReference>
<dbReference type="Gene3D" id="1.10.1040.10">
    <property type="entry name" value="N-(1-d-carboxylethyl)-l-norvaline Dehydrogenase, domain 2"/>
    <property type="match status" value="1"/>
</dbReference>
<feature type="domain" description="3-hydroxyisobutyrate dehydrogenase-like NAD-binding" evidence="6">
    <location>
        <begin position="169"/>
        <end position="286"/>
    </location>
</feature>
<dbReference type="InterPro" id="IPR006115">
    <property type="entry name" value="6PGDH_NADP-bd"/>
</dbReference>
<dbReference type="InterPro" id="IPR036291">
    <property type="entry name" value="NAD(P)-bd_dom_sf"/>
</dbReference>
<dbReference type="PROSITE" id="PS00895">
    <property type="entry name" value="3_HYDROXYISOBUT_DH"/>
    <property type="match status" value="1"/>
</dbReference>
<dbReference type="Pfam" id="PF03446">
    <property type="entry name" value="NAD_binding_2"/>
    <property type="match status" value="1"/>
</dbReference>
<comment type="similarity">
    <text evidence="1">Belongs to the HIBADH-related family.</text>
</comment>
<accession>A0A0G0K1D6</accession>
<dbReference type="PANTHER" id="PTHR43060:SF15">
    <property type="entry name" value="3-HYDROXYISOBUTYRATE DEHYDROGENASE-LIKE 1, MITOCHONDRIAL-RELATED"/>
    <property type="match status" value="1"/>
</dbReference>
<protein>
    <submittedName>
        <fullName evidence="7">6-phosphogluconate dehydrogenase, NAD-binding protein</fullName>
    </submittedName>
</protein>
<evidence type="ECO:0000259" key="5">
    <source>
        <dbReference type="Pfam" id="PF03446"/>
    </source>
</evidence>
<gene>
    <name evidence="7" type="ORF">US52_C0058G0003</name>
</gene>
<organism evidence="7 8">
    <name type="scientific">candidate division WS6 bacterium GW2011_GWA2_37_6</name>
    <dbReference type="NCBI Taxonomy" id="1619087"/>
    <lineage>
        <taxon>Bacteria</taxon>
        <taxon>Candidatus Dojkabacteria</taxon>
    </lineage>
</organism>
<comment type="caution">
    <text evidence="7">The sequence shown here is derived from an EMBL/GenBank/DDBJ whole genome shotgun (WGS) entry which is preliminary data.</text>
</comment>
<evidence type="ECO:0000256" key="2">
    <source>
        <dbReference type="ARBA" id="ARBA00023002"/>
    </source>
</evidence>
<sequence>MSTLKIGFIGLGLMGNPMAKNILKNKFDLSVYNRTRSKTNELKKLGANVVGSPQELASKVDVLITMVTAGKDVEEVLFGKNGAMKAANKKLIVIDMSTIGPAAAKRIAKKLVKYKVPFLDAPVTGSTPKAITGELTIFIGGEKKVYEKVKPVLLAMGKDLHYMGQTPMGQAIKMVNNQLLAITIEAMAEGMILADKMGLDRAKVTEALSKAPVMSPMMNLKAKNYVTGSYPLFFSVANMKKDVNLALEELKSSKTNLPVLKKTASVYKSAMKKYSNRDFSEVIRVLGK</sequence>
<feature type="active site" evidence="4">
    <location>
        <position position="173"/>
    </location>
</feature>
<dbReference type="Gene3D" id="3.40.50.720">
    <property type="entry name" value="NAD(P)-binding Rossmann-like Domain"/>
    <property type="match status" value="1"/>
</dbReference>
<dbReference type="InterPro" id="IPR002204">
    <property type="entry name" value="3-OH-isobutyrate_DH-rel_CS"/>
</dbReference>
<feature type="domain" description="6-phosphogluconate dehydrogenase NADP-binding" evidence="5">
    <location>
        <begin position="5"/>
        <end position="164"/>
    </location>
</feature>
<keyword evidence="3" id="KW-0520">NAD</keyword>
<dbReference type="InterPro" id="IPR008927">
    <property type="entry name" value="6-PGluconate_DH-like_C_sf"/>
</dbReference>
<dbReference type="AlphaFoldDB" id="A0A0G0K1D6"/>
<dbReference type="InterPro" id="IPR029154">
    <property type="entry name" value="HIBADH-like_NADP-bd"/>
</dbReference>
<keyword evidence="2" id="KW-0560">Oxidoreductase</keyword>
<dbReference type="SUPFAM" id="SSF48179">
    <property type="entry name" value="6-phosphogluconate dehydrogenase C-terminal domain-like"/>
    <property type="match status" value="1"/>
</dbReference>
<evidence type="ECO:0000313" key="7">
    <source>
        <dbReference type="EMBL" id="KKQ34461.1"/>
    </source>
</evidence>
<proteinExistence type="inferred from homology"/>
<reference evidence="7 8" key="1">
    <citation type="journal article" date="2015" name="Nature">
        <title>rRNA introns, odd ribosomes, and small enigmatic genomes across a large radiation of phyla.</title>
        <authorList>
            <person name="Brown C.T."/>
            <person name="Hug L.A."/>
            <person name="Thomas B.C."/>
            <person name="Sharon I."/>
            <person name="Castelle C.J."/>
            <person name="Singh A."/>
            <person name="Wilkins M.J."/>
            <person name="Williams K.H."/>
            <person name="Banfield J.F."/>
        </authorList>
    </citation>
    <scope>NUCLEOTIDE SEQUENCE [LARGE SCALE GENOMIC DNA]</scope>
</reference>
<dbReference type="GO" id="GO:0051287">
    <property type="term" value="F:NAD binding"/>
    <property type="evidence" value="ECO:0007669"/>
    <property type="project" value="InterPro"/>
</dbReference>
<dbReference type="EMBL" id="LBTH01000058">
    <property type="protein sequence ID" value="KKQ34461.1"/>
    <property type="molecule type" value="Genomic_DNA"/>
</dbReference>
<evidence type="ECO:0000256" key="4">
    <source>
        <dbReference type="PIRSR" id="PIRSR000103-1"/>
    </source>
</evidence>
<dbReference type="Proteomes" id="UP000034852">
    <property type="component" value="Unassembled WGS sequence"/>
</dbReference>